<organism evidence="2 3">
    <name type="scientific">Aspergillus nanangensis</name>
    <dbReference type="NCBI Taxonomy" id="2582783"/>
    <lineage>
        <taxon>Eukaryota</taxon>
        <taxon>Fungi</taxon>
        <taxon>Dikarya</taxon>
        <taxon>Ascomycota</taxon>
        <taxon>Pezizomycotina</taxon>
        <taxon>Eurotiomycetes</taxon>
        <taxon>Eurotiomycetidae</taxon>
        <taxon>Eurotiales</taxon>
        <taxon>Aspergillaceae</taxon>
        <taxon>Aspergillus</taxon>
        <taxon>Aspergillus subgen. Circumdati</taxon>
    </lineage>
</organism>
<sequence>MSTAYSQARMQHQIFSKPRKPLKSPDRPIALRQDYIRASKTTLILTPKGDAQSAAAYQVKDQDGQTVFTASGWKYNNGSCREFRDATGLPLFELHRKISLRNTWYITLPGDDRGVTLATGTPRFTPAFGNFNITLRNAAARDTKSAAEKDLTLVIERHGRVLQSFDVIDGDRRIAEVCESIRHNDRLALTADTRRNHRPVLDIVITPEVDMALIVVIAIIASDSVFGSESG</sequence>
<dbReference type="Pfam" id="PF04525">
    <property type="entry name" value="LOR"/>
    <property type="match status" value="1"/>
</dbReference>
<dbReference type="AlphaFoldDB" id="A0AAD4CST6"/>
<dbReference type="InterPro" id="IPR038595">
    <property type="entry name" value="LOR_sf"/>
</dbReference>
<reference evidence="2" key="2">
    <citation type="submission" date="2020-02" db="EMBL/GenBank/DDBJ databases">
        <authorList>
            <person name="Gilchrist C.L.M."/>
            <person name="Chooi Y.-H."/>
        </authorList>
    </citation>
    <scope>NUCLEOTIDE SEQUENCE</scope>
    <source>
        <strain evidence="2">MST-FP2251</strain>
    </source>
</reference>
<dbReference type="Gene3D" id="2.40.160.200">
    <property type="entry name" value="LURP1-related"/>
    <property type="match status" value="1"/>
</dbReference>
<dbReference type="InterPro" id="IPR025659">
    <property type="entry name" value="Tubby-like_C"/>
</dbReference>
<protein>
    <recommendedName>
        <fullName evidence="4">Tubby C-terminal-like domain-containing protein</fullName>
    </recommendedName>
</protein>
<dbReference type="EMBL" id="VCAU01000021">
    <property type="protein sequence ID" value="KAF9891077.1"/>
    <property type="molecule type" value="Genomic_DNA"/>
</dbReference>
<dbReference type="InterPro" id="IPR007612">
    <property type="entry name" value="LOR"/>
</dbReference>
<dbReference type="Proteomes" id="UP001194746">
    <property type="component" value="Unassembled WGS sequence"/>
</dbReference>
<reference evidence="2" key="1">
    <citation type="journal article" date="2019" name="Beilstein J. Org. Chem.">
        <title>Nanangenines: drimane sesquiterpenoids as the dominant metabolite cohort of a novel Australian fungus, Aspergillus nanangensis.</title>
        <authorList>
            <person name="Lacey H.J."/>
            <person name="Gilchrist C.L.M."/>
            <person name="Crombie A."/>
            <person name="Kalaitzis J.A."/>
            <person name="Vuong D."/>
            <person name="Rutledge P.J."/>
            <person name="Turner P."/>
            <person name="Pitt J.I."/>
            <person name="Lacey E."/>
            <person name="Chooi Y.H."/>
            <person name="Piggott A.M."/>
        </authorList>
    </citation>
    <scope>NUCLEOTIDE SEQUENCE</scope>
    <source>
        <strain evidence="2">MST-FP2251</strain>
    </source>
</reference>
<evidence type="ECO:0008006" key="4">
    <source>
        <dbReference type="Google" id="ProtNLM"/>
    </source>
</evidence>
<evidence type="ECO:0000313" key="3">
    <source>
        <dbReference type="Proteomes" id="UP001194746"/>
    </source>
</evidence>
<proteinExistence type="inferred from homology"/>
<evidence type="ECO:0000256" key="1">
    <source>
        <dbReference type="ARBA" id="ARBA00005437"/>
    </source>
</evidence>
<evidence type="ECO:0000313" key="2">
    <source>
        <dbReference type="EMBL" id="KAF9891077.1"/>
    </source>
</evidence>
<comment type="caution">
    <text evidence="2">The sequence shown here is derived from an EMBL/GenBank/DDBJ whole genome shotgun (WGS) entry which is preliminary data.</text>
</comment>
<accession>A0AAD4CST6</accession>
<gene>
    <name evidence="2" type="ORF">FE257_005012</name>
</gene>
<comment type="similarity">
    <text evidence="1">Belongs to the LOR family.</text>
</comment>
<dbReference type="SUPFAM" id="SSF54518">
    <property type="entry name" value="Tubby C-terminal domain-like"/>
    <property type="match status" value="1"/>
</dbReference>
<name>A0AAD4CST6_ASPNN</name>
<keyword evidence="3" id="KW-1185">Reference proteome</keyword>